<dbReference type="HOGENOM" id="CLU_701626_0_0_7"/>
<evidence type="ECO:0000313" key="5">
    <source>
        <dbReference type="Proteomes" id="UP000007721"/>
    </source>
</evidence>
<evidence type="ECO:0000313" key="4">
    <source>
        <dbReference type="EMBL" id="ACM21502.1"/>
    </source>
</evidence>
<dbReference type="InterPro" id="IPR036280">
    <property type="entry name" value="Multihaem_cyt_sf"/>
</dbReference>
<dbReference type="OrthoDB" id="9783375at2"/>
<dbReference type="PANTHER" id="PTHR35038">
    <property type="entry name" value="DISSIMILATORY SULFITE REDUCTASE SIRA"/>
    <property type="match status" value="1"/>
</dbReference>
<dbReference type="Gene3D" id="1.10.287.3080">
    <property type="match status" value="1"/>
</dbReference>
<gene>
    <name evidence="4" type="primary">pccJ</name>
    <name evidence="4" type="ordered locus">Geob_3159</name>
</gene>
<feature type="domain" description="Doubled CXXCH motif" evidence="3">
    <location>
        <begin position="332"/>
        <end position="372"/>
    </location>
</feature>
<dbReference type="SUPFAM" id="SSF48695">
    <property type="entry name" value="Multiheme cytochromes"/>
    <property type="match status" value="2"/>
</dbReference>
<dbReference type="RefSeq" id="WP_012648230.1">
    <property type="nucleotide sequence ID" value="NC_011979.1"/>
</dbReference>
<dbReference type="KEGG" id="geo:Geob_3159"/>
<feature type="signal peptide" evidence="2">
    <location>
        <begin position="1"/>
        <end position="25"/>
    </location>
</feature>
<protein>
    <submittedName>
        <fullName evidence="4">Cytochrome c, 16 heme-binding sites</fullName>
    </submittedName>
</protein>
<feature type="domain" description="Doubled CXXCH motif" evidence="3">
    <location>
        <begin position="288"/>
        <end position="321"/>
    </location>
</feature>
<evidence type="ECO:0000256" key="2">
    <source>
        <dbReference type="SAM" id="SignalP"/>
    </source>
</evidence>
<name>B9M447_GEODF</name>
<dbReference type="EMBL" id="CP001390">
    <property type="protein sequence ID" value="ACM21502.1"/>
    <property type="molecule type" value="Genomic_DNA"/>
</dbReference>
<feature type="domain" description="Doubled CXXCH motif" evidence="3">
    <location>
        <begin position="233"/>
        <end position="271"/>
    </location>
</feature>
<feature type="domain" description="Doubled CXXCH motif" evidence="3">
    <location>
        <begin position="393"/>
        <end position="426"/>
    </location>
</feature>
<reference evidence="4 5" key="1">
    <citation type="submission" date="2009-01" db="EMBL/GenBank/DDBJ databases">
        <title>Complete sequence of Geobacter sp. FRC-32.</title>
        <authorList>
            <consortium name="US DOE Joint Genome Institute"/>
            <person name="Lucas S."/>
            <person name="Copeland A."/>
            <person name="Lapidus A."/>
            <person name="Glavina del Rio T."/>
            <person name="Dalin E."/>
            <person name="Tice H."/>
            <person name="Bruce D."/>
            <person name="Goodwin L."/>
            <person name="Pitluck S."/>
            <person name="Saunders E."/>
            <person name="Brettin T."/>
            <person name="Detter J.C."/>
            <person name="Han C."/>
            <person name="Larimer F."/>
            <person name="Land M."/>
            <person name="Hauser L."/>
            <person name="Kyrpides N."/>
            <person name="Ovchinnikova G."/>
            <person name="Kostka J."/>
            <person name="Richardson P."/>
        </authorList>
    </citation>
    <scope>NUCLEOTIDE SEQUENCE [LARGE SCALE GENOMIC DNA]</scope>
    <source>
        <strain evidence="5">DSM 22248 / JCM 15807 / FRC-32</strain>
    </source>
</reference>
<evidence type="ECO:0000256" key="1">
    <source>
        <dbReference type="ARBA" id="ARBA00022729"/>
    </source>
</evidence>
<sequence length="427" mass="47237">MKYLSASAFCLLTLFFLGSATLSQGAQDNALKYKLKPGANGKLCLNCHNDFQEKLKKPVIHTPVKAGECTGCHSPHTSSHGKLLASDPKDICYSCHARLGQDTDKSVHRVVAEGQCVKCHDPHSAANKNNLLKAGNELCLDCHKDLAGMLVKIKFKHAPVAKGCLNCHDPHVSAKYGYLLKNDVPALCIGCHKTDRPLFAKQHMNYPVATARCTSCHDPHGSNNPGILFNAVHKPVANKQCNQCHGESGSATPLKTKRPGYELCKGCHNEMVNKTFGKKQMHWPLLSRDGCLTCHNPHAAPKKGLLKDNMIAVCGRCHKDTIKRQEQSLTKHPPIQDGDCMSCHDPHSSDNTFLTSQPSIIELCGTCHDWQKHSTHPIGEKFKDPRDKNITLQCLSCHRSHGTEYKHFIPFATPTELCTQCHEQFKR</sequence>
<evidence type="ECO:0000259" key="3">
    <source>
        <dbReference type="Pfam" id="PF09699"/>
    </source>
</evidence>
<feature type="chain" id="PRO_5002888947" evidence="2">
    <location>
        <begin position="26"/>
        <end position="427"/>
    </location>
</feature>
<dbReference type="InterPro" id="IPR010177">
    <property type="entry name" value="Paired_CXXCH_1"/>
</dbReference>
<dbReference type="Proteomes" id="UP000007721">
    <property type="component" value="Chromosome"/>
</dbReference>
<feature type="domain" description="Doubled CXXCH motif" evidence="3">
    <location>
        <begin position="61"/>
        <end position="98"/>
    </location>
</feature>
<dbReference type="InterPro" id="IPR051829">
    <property type="entry name" value="Multiheme_Cytochr_ET"/>
</dbReference>
<dbReference type="PANTHER" id="PTHR35038:SF6">
    <property type="entry name" value="SURFACE LOCALIZED DECAHEME CYTOCHROME C LIPOPROTEIN"/>
    <property type="match status" value="1"/>
</dbReference>
<organism evidence="4 5">
    <name type="scientific">Geotalea daltonii (strain DSM 22248 / JCM 15807 / FRC-32)</name>
    <name type="common">Geobacter daltonii</name>
    <dbReference type="NCBI Taxonomy" id="316067"/>
    <lineage>
        <taxon>Bacteria</taxon>
        <taxon>Pseudomonadati</taxon>
        <taxon>Thermodesulfobacteriota</taxon>
        <taxon>Desulfuromonadia</taxon>
        <taxon>Geobacterales</taxon>
        <taxon>Geobacteraceae</taxon>
        <taxon>Geotalea</taxon>
    </lineage>
</organism>
<dbReference type="eggNOG" id="COG3043">
    <property type="taxonomic scope" value="Bacteria"/>
</dbReference>
<feature type="domain" description="Doubled CXXCH motif" evidence="3">
    <location>
        <begin position="207"/>
        <end position="229"/>
    </location>
</feature>
<dbReference type="Pfam" id="PF09699">
    <property type="entry name" value="Paired_CXXCH_1"/>
    <property type="match status" value="8"/>
</dbReference>
<keyword evidence="5" id="KW-1185">Reference proteome</keyword>
<feature type="domain" description="Doubled CXXCH motif" evidence="3">
    <location>
        <begin position="108"/>
        <end position="147"/>
    </location>
</feature>
<dbReference type="Gene3D" id="3.90.10.10">
    <property type="entry name" value="Cytochrome C3"/>
    <property type="match status" value="3"/>
</dbReference>
<dbReference type="GO" id="GO:0016491">
    <property type="term" value="F:oxidoreductase activity"/>
    <property type="evidence" value="ECO:0007669"/>
    <property type="project" value="TreeGrafter"/>
</dbReference>
<dbReference type="STRING" id="316067.Geob_3159"/>
<keyword evidence="1 2" id="KW-0732">Signal</keyword>
<accession>B9M447</accession>
<proteinExistence type="predicted"/>
<feature type="domain" description="Doubled CXXCH motif" evidence="3">
    <location>
        <begin position="157"/>
        <end position="196"/>
    </location>
</feature>
<dbReference type="AlphaFoldDB" id="B9M447"/>
<dbReference type="NCBIfam" id="TIGR01905">
    <property type="entry name" value="paired_CXXCH_1"/>
    <property type="match status" value="8"/>
</dbReference>